<dbReference type="EMBL" id="JAIWYP010000009">
    <property type="protein sequence ID" value="KAH3775285.1"/>
    <property type="molecule type" value="Genomic_DNA"/>
</dbReference>
<evidence type="ECO:0000313" key="2">
    <source>
        <dbReference type="Proteomes" id="UP000828390"/>
    </source>
</evidence>
<comment type="caution">
    <text evidence="1">The sequence shown here is derived from an EMBL/GenBank/DDBJ whole genome shotgun (WGS) entry which is preliminary data.</text>
</comment>
<keyword evidence="2" id="KW-1185">Reference proteome</keyword>
<sequence>MTLQQQVNDELLYIHAKSMRNNLVFGNIEEPLQEVNENAESVLREFLVSKLKLANGLVTEMKFHFFILSAFIEWVSRILLRFVLSWRAKFNLFKERELVRRSPSALKDTPYYLHEQFQKEISDKRRKLVPELKRRGKVGRRHGCRMIRLSLTGYPTQKTTTRGTPEMI</sequence>
<dbReference type="Proteomes" id="UP000828390">
    <property type="component" value="Unassembled WGS sequence"/>
</dbReference>
<evidence type="ECO:0000313" key="1">
    <source>
        <dbReference type="EMBL" id="KAH3775285.1"/>
    </source>
</evidence>
<protein>
    <submittedName>
        <fullName evidence="1">Uncharacterized protein</fullName>
    </submittedName>
</protein>
<proteinExistence type="predicted"/>
<dbReference type="AlphaFoldDB" id="A0A9D4E9X3"/>
<reference evidence="1" key="1">
    <citation type="journal article" date="2019" name="bioRxiv">
        <title>The Genome of the Zebra Mussel, Dreissena polymorpha: A Resource for Invasive Species Research.</title>
        <authorList>
            <person name="McCartney M.A."/>
            <person name="Auch B."/>
            <person name="Kono T."/>
            <person name="Mallez S."/>
            <person name="Zhang Y."/>
            <person name="Obille A."/>
            <person name="Becker A."/>
            <person name="Abrahante J.E."/>
            <person name="Garbe J."/>
            <person name="Badalamenti J.P."/>
            <person name="Herman A."/>
            <person name="Mangelson H."/>
            <person name="Liachko I."/>
            <person name="Sullivan S."/>
            <person name="Sone E.D."/>
            <person name="Koren S."/>
            <person name="Silverstein K.A.T."/>
            <person name="Beckman K.B."/>
            <person name="Gohl D.M."/>
        </authorList>
    </citation>
    <scope>NUCLEOTIDE SEQUENCE</scope>
    <source>
        <strain evidence="1">Duluth1</strain>
        <tissue evidence="1">Whole animal</tissue>
    </source>
</reference>
<gene>
    <name evidence="1" type="ORF">DPMN_176686</name>
</gene>
<organism evidence="1 2">
    <name type="scientific">Dreissena polymorpha</name>
    <name type="common">Zebra mussel</name>
    <name type="synonym">Mytilus polymorpha</name>
    <dbReference type="NCBI Taxonomy" id="45954"/>
    <lineage>
        <taxon>Eukaryota</taxon>
        <taxon>Metazoa</taxon>
        <taxon>Spiralia</taxon>
        <taxon>Lophotrochozoa</taxon>
        <taxon>Mollusca</taxon>
        <taxon>Bivalvia</taxon>
        <taxon>Autobranchia</taxon>
        <taxon>Heteroconchia</taxon>
        <taxon>Euheterodonta</taxon>
        <taxon>Imparidentia</taxon>
        <taxon>Neoheterodontei</taxon>
        <taxon>Myida</taxon>
        <taxon>Dreissenoidea</taxon>
        <taxon>Dreissenidae</taxon>
        <taxon>Dreissena</taxon>
    </lineage>
</organism>
<name>A0A9D4E9X3_DREPO</name>
<accession>A0A9D4E9X3</accession>
<reference evidence="1" key="2">
    <citation type="submission" date="2020-11" db="EMBL/GenBank/DDBJ databases">
        <authorList>
            <person name="McCartney M.A."/>
            <person name="Auch B."/>
            <person name="Kono T."/>
            <person name="Mallez S."/>
            <person name="Becker A."/>
            <person name="Gohl D.M."/>
            <person name="Silverstein K.A.T."/>
            <person name="Koren S."/>
            <person name="Bechman K.B."/>
            <person name="Herman A."/>
            <person name="Abrahante J.E."/>
            <person name="Garbe J."/>
        </authorList>
    </citation>
    <scope>NUCLEOTIDE SEQUENCE</scope>
    <source>
        <strain evidence="1">Duluth1</strain>
        <tissue evidence="1">Whole animal</tissue>
    </source>
</reference>